<dbReference type="NCBIfam" id="NF033573">
    <property type="entry name" value="transpos_IS200"/>
    <property type="match status" value="1"/>
</dbReference>
<accession>A0A8J7DCU8</accession>
<feature type="domain" description="Transposase IS200-like" evidence="1">
    <location>
        <begin position="12"/>
        <end position="129"/>
    </location>
</feature>
<dbReference type="RefSeq" id="WP_193907489.1">
    <property type="nucleotide sequence ID" value="NZ_JADEXG010000025.1"/>
</dbReference>
<evidence type="ECO:0000259" key="1">
    <source>
        <dbReference type="SMART" id="SM01321"/>
    </source>
</evidence>
<name>A0A8J7DCU8_9CYAN</name>
<sequence length="132" mass="15557">MAQDYRHSNTSVSLLNYHFVWIVRRRRKLLEGTVDDRLKALIYQAVKEIDCEVIALETHYDHVHLFVNTHPRLAPYQVMHKVKGFTAHALRAEYPWLKTKLPSLWTRSYFVSTAGNVSGDTIKRYVEEQKSR</sequence>
<dbReference type="Pfam" id="PF01797">
    <property type="entry name" value="Y1_Tnp"/>
    <property type="match status" value="1"/>
</dbReference>
<proteinExistence type="predicted"/>
<dbReference type="SUPFAM" id="SSF143422">
    <property type="entry name" value="Transposase IS200-like"/>
    <property type="match status" value="1"/>
</dbReference>
<dbReference type="SMART" id="SM01321">
    <property type="entry name" value="Y1_Tnp"/>
    <property type="match status" value="1"/>
</dbReference>
<protein>
    <submittedName>
        <fullName evidence="2">IS200/IS605 family transposase</fullName>
    </submittedName>
</protein>
<gene>
    <name evidence="2" type="primary">tnpA</name>
    <name evidence="2" type="ORF">IQ241_12240</name>
</gene>
<evidence type="ECO:0000313" key="2">
    <source>
        <dbReference type="EMBL" id="MBE9078053.1"/>
    </source>
</evidence>
<dbReference type="GO" id="GO:0006313">
    <property type="term" value="P:DNA transposition"/>
    <property type="evidence" value="ECO:0007669"/>
    <property type="project" value="InterPro"/>
</dbReference>
<organism evidence="2 3">
    <name type="scientific">Vasconcelosia minhoensis LEGE 07310</name>
    <dbReference type="NCBI Taxonomy" id="915328"/>
    <lineage>
        <taxon>Bacteria</taxon>
        <taxon>Bacillati</taxon>
        <taxon>Cyanobacteriota</taxon>
        <taxon>Cyanophyceae</taxon>
        <taxon>Nodosilineales</taxon>
        <taxon>Cymatolegaceae</taxon>
        <taxon>Vasconcelosia</taxon>
        <taxon>Vasconcelosia minhoensis</taxon>
    </lineage>
</organism>
<reference evidence="2" key="1">
    <citation type="submission" date="2020-10" db="EMBL/GenBank/DDBJ databases">
        <authorList>
            <person name="Castelo-Branco R."/>
            <person name="Eusebio N."/>
            <person name="Adriana R."/>
            <person name="Vieira A."/>
            <person name="Brugerolle De Fraissinette N."/>
            <person name="Rezende De Castro R."/>
            <person name="Schneider M.P."/>
            <person name="Vasconcelos V."/>
            <person name="Leao P.N."/>
        </authorList>
    </citation>
    <scope>NUCLEOTIDE SEQUENCE</scope>
    <source>
        <strain evidence="2">LEGE 07310</strain>
    </source>
</reference>
<dbReference type="InterPro" id="IPR036515">
    <property type="entry name" value="Transposase_17_sf"/>
</dbReference>
<dbReference type="AlphaFoldDB" id="A0A8J7DCU8"/>
<evidence type="ECO:0000313" key="3">
    <source>
        <dbReference type="Proteomes" id="UP000636505"/>
    </source>
</evidence>
<dbReference type="Gene3D" id="3.30.70.1290">
    <property type="entry name" value="Transposase IS200-like"/>
    <property type="match status" value="1"/>
</dbReference>
<dbReference type="InterPro" id="IPR002686">
    <property type="entry name" value="Transposase_17"/>
</dbReference>
<dbReference type="GO" id="GO:0004803">
    <property type="term" value="F:transposase activity"/>
    <property type="evidence" value="ECO:0007669"/>
    <property type="project" value="InterPro"/>
</dbReference>
<dbReference type="EMBL" id="JADEXG010000025">
    <property type="protein sequence ID" value="MBE9078053.1"/>
    <property type="molecule type" value="Genomic_DNA"/>
</dbReference>
<dbReference type="PANTHER" id="PTHR33360">
    <property type="entry name" value="TRANSPOSASE FOR INSERTION SEQUENCE ELEMENT IS200"/>
    <property type="match status" value="1"/>
</dbReference>
<dbReference type="PANTHER" id="PTHR33360:SF2">
    <property type="entry name" value="TRANSPOSASE FOR INSERTION SEQUENCE ELEMENT IS200"/>
    <property type="match status" value="1"/>
</dbReference>
<dbReference type="GO" id="GO:0003677">
    <property type="term" value="F:DNA binding"/>
    <property type="evidence" value="ECO:0007669"/>
    <property type="project" value="InterPro"/>
</dbReference>
<keyword evidence="3" id="KW-1185">Reference proteome</keyword>
<dbReference type="Proteomes" id="UP000636505">
    <property type="component" value="Unassembled WGS sequence"/>
</dbReference>
<comment type="caution">
    <text evidence="2">The sequence shown here is derived from an EMBL/GenBank/DDBJ whole genome shotgun (WGS) entry which is preliminary data.</text>
</comment>